<protein>
    <submittedName>
        <fullName evidence="4">Uncharacterized protein</fullName>
    </submittedName>
</protein>
<gene>
    <name evidence="4" type="ORF">ASPCAL13962</name>
</gene>
<dbReference type="GO" id="GO:0004659">
    <property type="term" value="F:prenyltransferase activity"/>
    <property type="evidence" value="ECO:0007669"/>
    <property type="project" value="TreeGrafter"/>
</dbReference>
<evidence type="ECO:0000256" key="2">
    <source>
        <dbReference type="ARBA" id="ARBA00010209"/>
    </source>
</evidence>
<evidence type="ECO:0000256" key="3">
    <source>
        <dbReference type="ARBA" id="ARBA00022679"/>
    </source>
</evidence>
<comment type="pathway">
    <text evidence="1">Secondary metabolite biosynthesis.</text>
</comment>
<accession>A0A0U5GG17</accession>
<proteinExistence type="inferred from homology"/>
<dbReference type="Pfam" id="PF11991">
    <property type="entry name" value="Trp_DMAT"/>
    <property type="match status" value="1"/>
</dbReference>
<dbReference type="GO" id="GO:0009820">
    <property type="term" value="P:alkaloid metabolic process"/>
    <property type="evidence" value="ECO:0007669"/>
    <property type="project" value="InterPro"/>
</dbReference>
<keyword evidence="5" id="KW-1185">Reference proteome</keyword>
<comment type="similarity">
    <text evidence="2">Belongs to the tryptophan dimethylallyltransferase family.</text>
</comment>
<dbReference type="PANTHER" id="PTHR40627:SF4">
    <property type="entry name" value="PRENYLTRANSFERASE ASQH1-RELATED"/>
    <property type="match status" value="1"/>
</dbReference>
<dbReference type="PANTHER" id="PTHR40627">
    <property type="entry name" value="INDOLE PRENYLTRANSFERASE TDIB-RELATED"/>
    <property type="match status" value="1"/>
</dbReference>
<evidence type="ECO:0000256" key="1">
    <source>
        <dbReference type="ARBA" id="ARBA00005179"/>
    </source>
</evidence>
<evidence type="ECO:0000313" key="4">
    <source>
        <dbReference type="EMBL" id="CEL10854.1"/>
    </source>
</evidence>
<name>A0A0U5GG17_ASPCI</name>
<dbReference type="AlphaFoldDB" id="A0A0U5GG17"/>
<reference evidence="5" key="1">
    <citation type="journal article" date="2016" name="Genome Announc.">
        <title>Draft genome sequences of fungus Aspergillus calidoustus.</title>
        <authorList>
            <person name="Horn F."/>
            <person name="Linde J."/>
            <person name="Mattern D.J."/>
            <person name="Walther G."/>
            <person name="Guthke R."/>
            <person name="Scherlach K."/>
            <person name="Martin K."/>
            <person name="Brakhage A.A."/>
            <person name="Petzke L."/>
            <person name="Valiante V."/>
        </authorList>
    </citation>
    <scope>NUCLEOTIDE SEQUENCE [LARGE SCALE GENOMIC DNA]</scope>
    <source>
        <strain evidence="5">SF006504</strain>
    </source>
</reference>
<keyword evidence="3" id="KW-0808">Transferase</keyword>
<dbReference type="InterPro" id="IPR017795">
    <property type="entry name" value="ABBA_NscD-like"/>
</dbReference>
<sequence>MHFPCSKSYREADSCEVPYLGPSPEHKSSIKWRSAIGVDGAPFEYSWKWNSPSGGKPDVRYTLEAISQFSSTPLDPLNHHAGIELLHRVASVVPSIDLTWINHFLATLFEHDRGKYANAAAAGTHVTTSMMLAAEWLPEGLNMKTYFVPRGLGKGDGSVPLAQWEESIAQLMPTCPARVALHEFLSTNAEGRLLQPG</sequence>
<dbReference type="OrthoDB" id="3354387at2759"/>
<organism evidence="4 5">
    <name type="scientific">Aspergillus calidoustus</name>
    <dbReference type="NCBI Taxonomy" id="454130"/>
    <lineage>
        <taxon>Eukaryota</taxon>
        <taxon>Fungi</taxon>
        <taxon>Dikarya</taxon>
        <taxon>Ascomycota</taxon>
        <taxon>Pezizomycotina</taxon>
        <taxon>Eurotiomycetes</taxon>
        <taxon>Eurotiomycetidae</taxon>
        <taxon>Eurotiales</taxon>
        <taxon>Aspergillaceae</taxon>
        <taxon>Aspergillus</taxon>
        <taxon>Aspergillus subgen. Nidulantes</taxon>
    </lineage>
</organism>
<dbReference type="STRING" id="454130.A0A0U5GG17"/>
<evidence type="ECO:0000313" key="5">
    <source>
        <dbReference type="Proteomes" id="UP000054771"/>
    </source>
</evidence>
<dbReference type="EMBL" id="CDMC01000021">
    <property type="protein sequence ID" value="CEL10854.1"/>
    <property type="molecule type" value="Genomic_DNA"/>
</dbReference>
<dbReference type="Proteomes" id="UP000054771">
    <property type="component" value="Unassembled WGS sequence"/>
</dbReference>